<sequence length="224" mass="25061">MTTTTVSGVDVRALLLVHDALRREYRWMPDLVRAVHADDTSRLLVVAEHVRWVGRLLRHHHEVEQRLLWPALLPRLAGAGRVVRRIEERHTEVLTADVRAGEAVALWCAEGSGRCRDSLADALEAVGEVLVAALALEEAELLPLARRHLTPTEWVRLGEQSVGGLDPRQLPLVMGLLMHQADPEVIRGLLGHAPLRVRRVLPQVAPRARDRYVRHVYGGTDLSL</sequence>
<dbReference type="AlphaFoldDB" id="A0A1H1RIK4"/>
<dbReference type="CDD" id="cd12108">
    <property type="entry name" value="Hr-like"/>
    <property type="match status" value="1"/>
</dbReference>
<evidence type="ECO:0000313" key="2">
    <source>
        <dbReference type="EMBL" id="SDS35522.1"/>
    </source>
</evidence>
<feature type="domain" description="Hemerythrin-like" evidence="1">
    <location>
        <begin position="11"/>
        <end position="145"/>
    </location>
</feature>
<organism evidence="2 3">
    <name type="scientific">Nocardioides scoriae</name>
    <dbReference type="NCBI Taxonomy" id="642780"/>
    <lineage>
        <taxon>Bacteria</taxon>
        <taxon>Bacillati</taxon>
        <taxon>Actinomycetota</taxon>
        <taxon>Actinomycetes</taxon>
        <taxon>Propionibacteriales</taxon>
        <taxon>Nocardioidaceae</taxon>
        <taxon>Nocardioides</taxon>
    </lineage>
</organism>
<dbReference type="EMBL" id="LT629757">
    <property type="protein sequence ID" value="SDS35522.1"/>
    <property type="molecule type" value="Genomic_DNA"/>
</dbReference>
<evidence type="ECO:0000259" key="1">
    <source>
        <dbReference type="Pfam" id="PF01814"/>
    </source>
</evidence>
<reference evidence="3" key="1">
    <citation type="submission" date="2016-10" db="EMBL/GenBank/DDBJ databases">
        <authorList>
            <person name="Varghese N."/>
            <person name="Submissions S."/>
        </authorList>
    </citation>
    <scope>NUCLEOTIDE SEQUENCE [LARGE SCALE GENOMIC DNA]</scope>
    <source>
        <strain evidence="3">DSM 22127</strain>
    </source>
</reference>
<gene>
    <name evidence="2" type="ORF">SAMN04488570_1697</name>
</gene>
<name>A0A1H1RIK4_9ACTN</name>
<protein>
    <submittedName>
        <fullName evidence="2">Hemerythrin HHE cation binding domain-containing protein</fullName>
    </submittedName>
</protein>
<dbReference type="STRING" id="642780.SAMN04488570_1697"/>
<evidence type="ECO:0000313" key="3">
    <source>
        <dbReference type="Proteomes" id="UP000198859"/>
    </source>
</evidence>
<proteinExistence type="predicted"/>
<dbReference type="Proteomes" id="UP000198859">
    <property type="component" value="Chromosome I"/>
</dbReference>
<dbReference type="InterPro" id="IPR012312">
    <property type="entry name" value="Hemerythrin-like"/>
</dbReference>
<accession>A0A1H1RIK4</accession>
<dbReference type="RefSeq" id="WP_091728390.1">
    <property type="nucleotide sequence ID" value="NZ_LT629757.1"/>
</dbReference>
<dbReference type="Gene3D" id="1.20.120.520">
    <property type="entry name" value="nmb1532 protein domain like"/>
    <property type="match status" value="1"/>
</dbReference>
<keyword evidence="3" id="KW-1185">Reference proteome</keyword>
<dbReference type="OrthoDB" id="5197650at2"/>
<dbReference type="Pfam" id="PF01814">
    <property type="entry name" value="Hemerythrin"/>
    <property type="match status" value="1"/>
</dbReference>